<comment type="caution">
    <text evidence="3">The sequence shown here is derived from an EMBL/GenBank/DDBJ whole genome shotgun (WGS) entry which is preliminary data.</text>
</comment>
<organism evidence="3 4">
    <name type="scientific">Candidatus Ruthenibacterium avium</name>
    <dbReference type="NCBI Taxonomy" id="2838751"/>
    <lineage>
        <taxon>Bacteria</taxon>
        <taxon>Bacillati</taxon>
        <taxon>Bacillota</taxon>
        <taxon>Clostridia</taxon>
        <taxon>Eubacteriales</taxon>
        <taxon>Oscillospiraceae</taxon>
        <taxon>Ruthenibacterium</taxon>
    </lineage>
</organism>
<dbReference type="AlphaFoldDB" id="A0A9D2M480"/>
<gene>
    <name evidence="3" type="ORF">H9943_08215</name>
</gene>
<reference evidence="3" key="1">
    <citation type="journal article" date="2021" name="PeerJ">
        <title>Extensive microbial diversity within the chicken gut microbiome revealed by metagenomics and culture.</title>
        <authorList>
            <person name="Gilroy R."/>
            <person name="Ravi A."/>
            <person name="Getino M."/>
            <person name="Pursley I."/>
            <person name="Horton D.L."/>
            <person name="Alikhan N.F."/>
            <person name="Baker D."/>
            <person name="Gharbi K."/>
            <person name="Hall N."/>
            <person name="Watson M."/>
            <person name="Adriaenssens E.M."/>
            <person name="Foster-Nyarko E."/>
            <person name="Jarju S."/>
            <person name="Secka A."/>
            <person name="Antonio M."/>
            <person name="Oren A."/>
            <person name="Chaudhuri R.R."/>
            <person name="La Ragione R."/>
            <person name="Hildebrand F."/>
            <person name="Pallen M.J."/>
        </authorList>
    </citation>
    <scope>NUCLEOTIDE SEQUENCE</scope>
    <source>
        <strain evidence="3">ChiBcec8-14828</strain>
    </source>
</reference>
<feature type="region of interest" description="Disordered" evidence="1">
    <location>
        <begin position="28"/>
        <end position="47"/>
    </location>
</feature>
<protein>
    <submittedName>
        <fullName evidence="3">Uncharacterized protein</fullName>
    </submittedName>
</protein>
<feature type="compositionally biased region" description="Low complexity" evidence="1">
    <location>
        <begin position="28"/>
        <end position="46"/>
    </location>
</feature>
<sequence length="370" mass="41473">MKKIVPRHTALLLIGALMSVMAACAAPQPTPQAASSDDAPTASPVSTSVHATVETAPAFPYRESVDAAQRAEEYFYERMNDSANSHYAVFESISASVLPYEECMKNEEIKTLLSFGAEESGKAYLQRLADGEAILVRVHFYVEYQPEANYLGMQYSDGLNAVYILVPVDASSPCEQLSGWHSEQPEGYAPRRIEEADTLGLTTYQYRMLVHQCSAMAAAGLRDFTSPNDWSEEELYAYLYCRAQDFGIQEAAWQSENPSGYANMFLTIDFTPEDDWSMSTRFLPQEWPGFSQEQIRTYDAKLEKRAVPGYDSENPLWQFSRKDDQITAQLMLPDNTISQTYTFALHEGFDSSTVWNGRTYCIAGNAFSVT</sequence>
<evidence type="ECO:0000313" key="4">
    <source>
        <dbReference type="Proteomes" id="UP000824209"/>
    </source>
</evidence>
<accession>A0A9D2M480</accession>
<name>A0A9D2M480_9FIRM</name>
<evidence type="ECO:0000256" key="1">
    <source>
        <dbReference type="SAM" id="MobiDB-lite"/>
    </source>
</evidence>
<feature type="signal peptide" evidence="2">
    <location>
        <begin position="1"/>
        <end position="25"/>
    </location>
</feature>
<reference evidence="3" key="2">
    <citation type="submission" date="2021-04" db="EMBL/GenBank/DDBJ databases">
        <authorList>
            <person name="Gilroy R."/>
        </authorList>
    </citation>
    <scope>NUCLEOTIDE SEQUENCE</scope>
    <source>
        <strain evidence="3">ChiBcec8-14828</strain>
    </source>
</reference>
<feature type="chain" id="PRO_5038931992" evidence="2">
    <location>
        <begin position="26"/>
        <end position="370"/>
    </location>
</feature>
<dbReference type="Proteomes" id="UP000824209">
    <property type="component" value="Unassembled WGS sequence"/>
</dbReference>
<dbReference type="PROSITE" id="PS51257">
    <property type="entry name" value="PROKAR_LIPOPROTEIN"/>
    <property type="match status" value="1"/>
</dbReference>
<dbReference type="EMBL" id="DWYA01000069">
    <property type="protein sequence ID" value="HJB40364.1"/>
    <property type="molecule type" value="Genomic_DNA"/>
</dbReference>
<keyword evidence="2" id="KW-0732">Signal</keyword>
<proteinExistence type="predicted"/>
<evidence type="ECO:0000313" key="3">
    <source>
        <dbReference type="EMBL" id="HJB40364.1"/>
    </source>
</evidence>
<evidence type="ECO:0000256" key="2">
    <source>
        <dbReference type="SAM" id="SignalP"/>
    </source>
</evidence>